<proteinExistence type="predicted"/>
<sequence>MKKLKKNKDWLKKIDGDLINRSIPKLSNAAEKINELLDQDLAALIRECNALKKAGDRKAFLAPYTELFTAVEKRGKPGKAYHPWDIVNGIIYPATQVIAGWLKHGHKYRAGELLPPATDEQLQELQNLFPKQSLPVCFVQSYKIYGGIATPNVKLWGTMSLAPIDTIIEQTKNRSAFLQAQAALPFGHDGAGNIWMTKLSSESKQPIRAFVYDVNHEEPNYVRSVDKRFCDIINKNHQLTR</sequence>
<gene>
    <name evidence="2" type="ORF">AsAng_0052440</name>
</gene>
<dbReference type="InterPro" id="IPR037883">
    <property type="entry name" value="Knr4/Smi1-like_sf"/>
</dbReference>
<dbReference type="EMBL" id="AP026867">
    <property type="protein sequence ID" value="BDS14464.1"/>
    <property type="molecule type" value="Genomic_DNA"/>
</dbReference>
<accession>A0A915YK34</accession>
<dbReference type="KEGG" id="aup:AsAng_0052440"/>
<protein>
    <submittedName>
        <fullName evidence="2">SMI1/KNR4 family protein</fullName>
    </submittedName>
</protein>
<dbReference type="Proteomes" id="UP001060919">
    <property type="component" value="Chromosome"/>
</dbReference>
<dbReference type="RefSeq" id="WP_264789677.1">
    <property type="nucleotide sequence ID" value="NZ_AP026867.1"/>
</dbReference>
<evidence type="ECO:0000259" key="1">
    <source>
        <dbReference type="Pfam" id="PF09346"/>
    </source>
</evidence>
<dbReference type="AlphaFoldDB" id="A0A915YK34"/>
<evidence type="ECO:0000313" key="2">
    <source>
        <dbReference type="EMBL" id="BDS14464.1"/>
    </source>
</evidence>
<evidence type="ECO:0000313" key="3">
    <source>
        <dbReference type="Proteomes" id="UP001060919"/>
    </source>
</evidence>
<dbReference type="Gene3D" id="3.40.1580.10">
    <property type="entry name" value="SMI1/KNR4-like"/>
    <property type="match status" value="1"/>
</dbReference>
<dbReference type="Pfam" id="PF09346">
    <property type="entry name" value="SMI1_KNR4"/>
    <property type="match status" value="1"/>
</dbReference>
<name>A0A915YK34_9BACT</name>
<dbReference type="SUPFAM" id="SSF160631">
    <property type="entry name" value="SMI1/KNR4-like"/>
    <property type="match status" value="1"/>
</dbReference>
<organism evidence="2 3">
    <name type="scientific">Aureispira anguillae</name>
    <dbReference type="NCBI Taxonomy" id="2864201"/>
    <lineage>
        <taxon>Bacteria</taxon>
        <taxon>Pseudomonadati</taxon>
        <taxon>Bacteroidota</taxon>
        <taxon>Saprospiria</taxon>
        <taxon>Saprospirales</taxon>
        <taxon>Saprospiraceae</taxon>
        <taxon>Aureispira</taxon>
    </lineage>
</organism>
<dbReference type="InterPro" id="IPR018958">
    <property type="entry name" value="Knr4/Smi1-like_dom"/>
</dbReference>
<feature type="domain" description="Knr4/Smi1-like" evidence="1">
    <location>
        <begin position="116"/>
        <end position="226"/>
    </location>
</feature>
<reference evidence="2" key="1">
    <citation type="submission" date="2022-09" db="EMBL/GenBank/DDBJ databases">
        <title>Aureispira anguillicida sp. nov., isolated from Leptocephalus of Japanese eel Anguilla japonica.</title>
        <authorList>
            <person name="Yuasa K."/>
            <person name="Mekata T."/>
            <person name="Ikunari K."/>
        </authorList>
    </citation>
    <scope>NUCLEOTIDE SEQUENCE</scope>
    <source>
        <strain evidence="2">EL160426</strain>
    </source>
</reference>
<keyword evidence="3" id="KW-1185">Reference proteome</keyword>